<dbReference type="InterPro" id="IPR036388">
    <property type="entry name" value="WH-like_DNA-bd_sf"/>
</dbReference>
<evidence type="ECO:0000313" key="8">
    <source>
        <dbReference type="EMBL" id="SEO94690.1"/>
    </source>
</evidence>
<dbReference type="Pfam" id="PF00359">
    <property type="entry name" value="PTS_EIIA_2"/>
    <property type="match status" value="1"/>
</dbReference>
<feature type="domain" description="PRD" evidence="7">
    <location>
        <begin position="311"/>
        <end position="416"/>
    </location>
</feature>
<dbReference type="InterPro" id="IPR013011">
    <property type="entry name" value="PTS_EIIB_2"/>
</dbReference>
<dbReference type="PANTHER" id="PTHR30185">
    <property type="entry name" value="CRYPTIC BETA-GLUCOSIDE BGL OPERON ANTITERMINATOR"/>
    <property type="match status" value="1"/>
</dbReference>
<dbReference type="InterPro" id="IPR050661">
    <property type="entry name" value="BglG_antiterminators"/>
</dbReference>
<reference evidence="8 9" key="1">
    <citation type="submission" date="2016-10" db="EMBL/GenBank/DDBJ databases">
        <authorList>
            <person name="de Groot N.N."/>
        </authorList>
    </citation>
    <scope>NUCLEOTIDE SEQUENCE [LARGE SCALE GENOMIC DNA]</scope>
    <source>
        <strain evidence="8 9">DSM 13305</strain>
    </source>
</reference>
<protein>
    <submittedName>
        <fullName evidence="8">Transcriptional antiterminator, BglG family</fullName>
    </submittedName>
</protein>
<dbReference type="SUPFAM" id="SSF55804">
    <property type="entry name" value="Phoshotransferase/anion transport protein"/>
    <property type="match status" value="1"/>
</dbReference>
<dbReference type="InterPro" id="IPR036095">
    <property type="entry name" value="PTS_EIIB-like_sf"/>
</dbReference>
<dbReference type="SUPFAM" id="SSF52794">
    <property type="entry name" value="PTS system IIB component-like"/>
    <property type="match status" value="1"/>
</dbReference>
<dbReference type="Gene3D" id="3.40.50.2300">
    <property type="match status" value="1"/>
</dbReference>
<gene>
    <name evidence="8" type="ORF">SAMN04490178_107117</name>
</gene>
<dbReference type="PROSITE" id="PS51094">
    <property type="entry name" value="PTS_EIIA_TYPE_2"/>
    <property type="match status" value="1"/>
</dbReference>
<dbReference type="PROSITE" id="PS51099">
    <property type="entry name" value="PTS_EIIB_TYPE_2"/>
    <property type="match status" value="1"/>
</dbReference>
<name>A0A1H8TUI9_9FIRM</name>
<dbReference type="InterPro" id="IPR016152">
    <property type="entry name" value="PTrfase/Anion_transptr"/>
</dbReference>
<dbReference type="GO" id="GO:0008982">
    <property type="term" value="F:protein-N(PI)-phosphohistidine-sugar phosphotransferase activity"/>
    <property type="evidence" value="ECO:0007669"/>
    <property type="project" value="InterPro"/>
</dbReference>
<evidence type="ECO:0000259" key="7">
    <source>
        <dbReference type="PROSITE" id="PS51372"/>
    </source>
</evidence>
<dbReference type="SUPFAM" id="SSF63520">
    <property type="entry name" value="PTS-regulatory domain, PRD"/>
    <property type="match status" value="2"/>
</dbReference>
<keyword evidence="9" id="KW-1185">Reference proteome</keyword>
<dbReference type="Pfam" id="PF00874">
    <property type="entry name" value="PRD"/>
    <property type="match status" value="2"/>
</dbReference>
<feature type="domain" description="PRD" evidence="7">
    <location>
        <begin position="201"/>
        <end position="306"/>
    </location>
</feature>
<evidence type="ECO:0000256" key="3">
    <source>
        <dbReference type="ARBA" id="ARBA00023015"/>
    </source>
</evidence>
<dbReference type="EMBL" id="FODY01000007">
    <property type="protein sequence ID" value="SEO94690.1"/>
    <property type="molecule type" value="Genomic_DNA"/>
</dbReference>
<dbReference type="InterPro" id="IPR036634">
    <property type="entry name" value="PRD_sf"/>
</dbReference>
<dbReference type="RefSeq" id="WP_091745549.1">
    <property type="nucleotide sequence ID" value="NZ_FODY01000007.1"/>
</dbReference>
<evidence type="ECO:0000259" key="6">
    <source>
        <dbReference type="PROSITE" id="PS51099"/>
    </source>
</evidence>
<dbReference type="InterPro" id="IPR036390">
    <property type="entry name" value="WH_DNA-bd_sf"/>
</dbReference>
<keyword evidence="1" id="KW-0808">Transferase</keyword>
<evidence type="ECO:0000256" key="2">
    <source>
        <dbReference type="ARBA" id="ARBA00022737"/>
    </source>
</evidence>
<evidence type="ECO:0000256" key="1">
    <source>
        <dbReference type="ARBA" id="ARBA00022679"/>
    </source>
</evidence>
<dbReference type="CDD" id="cd05568">
    <property type="entry name" value="PTS_IIB_bgl_like"/>
    <property type="match status" value="1"/>
</dbReference>
<dbReference type="Gene3D" id="1.10.1790.10">
    <property type="entry name" value="PRD domain"/>
    <property type="match status" value="2"/>
</dbReference>
<dbReference type="PROSITE" id="PS51372">
    <property type="entry name" value="PRD_2"/>
    <property type="match status" value="2"/>
</dbReference>
<dbReference type="SUPFAM" id="SSF46785">
    <property type="entry name" value="Winged helix' DNA-binding domain"/>
    <property type="match status" value="1"/>
</dbReference>
<keyword evidence="3" id="KW-0805">Transcription regulation</keyword>
<dbReference type="PANTHER" id="PTHR30185:SF18">
    <property type="entry name" value="TRANSCRIPTIONAL REGULATOR MTLR"/>
    <property type="match status" value="1"/>
</dbReference>
<keyword evidence="2" id="KW-0677">Repeat</keyword>
<dbReference type="Proteomes" id="UP000198847">
    <property type="component" value="Unassembled WGS sequence"/>
</dbReference>
<dbReference type="Pfam" id="PF08279">
    <property type="entry name" value="HTH_11"/>
    <property type="match status" value="1"/>
</dbReference>
<proteinExistence type="predicted"/>
<dbReference type="Gene3D" id="3.40.930.10">
    <property type="entry name" value="Mannitol-specific EII, Chain A"/>
    <property type="match status" value="1"/>
</dbReference>
<accession>A0A1H8TUI9</accession>
<dbReference type="Gene3D" id="1.10.10.10">
    <property type="entry name" value="Winged helix-like DNA-binding domain superfamily/Winged helix DNA-binding domain"/>
    <property type="match status" value="1"/>
</dbReference>
<dbReference type="GO" id="GO:0009401">
    <property type="term" value="P:phosphoenolpyruvate-dependent sugar phosphotransferase system"/>
    <property type="evidence" value="ECO:0007669"/>
    <property type="project" value="InterPro"/>
</dbReference>
<feature type="domain" description="PTS EIIB type-2" evidence="6">
    <location>
        <begin position="420"/>
        <end position="509"/>
    </location>
</feature>
<dbReference type="GO" id="GO:0006355">
    <property type="term" value="P:regulation of DNA-templated transcription"/>
    <property type="evidence" value="ECO:0007669"/>
    <property type="project" value="InterPro"/>
</dbReference>
<sequence>MGVSSRQRMILNILLTEEQEITIKDIADRIEVSTRTVHRELTELEPLLEQQGLQLVKRSGIGVAIEGEARQKEELRLSLYNQTTVEYAPDERKLLILCQLLEATEPVKLVSLAFDLKVTTATISYDLDEMVDWLRRYELTLLRKRGYGVELCGSESAKRKAMSELITEHLDEFELLGILKENIHGKSTRHINTVSERLLGLIEKEKLIMIENSLRTLEEELPYPLADSSFIGLVIHLALAIERIEKGEQITFDEEHLKELELTPEFRIAETIIQRLRSIFQMDIPDSEIGYITMHLRGAKLRSSYDDWFEFKNLELVTKVNRMIRYCEEQLDFSFQADPNLVQGLLTHIEPALFRIQKNMKIRNPLLTEIKARYSDLFQVLKQAVAEVFDELTVPEEEIGYLVMHIGASLERMGQFNQKFRALVVCSSGIGSSKILASRIEKELPYIGLAKNISLFDINKIPETEYDLIISTVPLSLQRDDYVLVTPLLTKEDVHNINVFLKGIRKGPLQPDASNVLNTEEVLSDLRGWQAYIGHTLSIIENFRFDTVLNQNMHIEEVLETICRKLEQLQVIRDKEEIIEKLLERQSLGGLGIPNMRLALFHAKAEAVLRPAVRLYHLDNPLLIKGMDKKYLDVDRILLLLAPARISKEGLEVLSEVSSLLIEDELAPILESGNQQRIIAFFTTHLYKYVLAKIKKER</sequence>
<dbReference type="AlphaFoldDB" id="A0A1H8TUI9"/>
<evidence type="ECO:0000259" key="5">
    <source>
        <dbReference type="PROSITE" id="PS51094"/>
    </source>
</evidence>
<dbReference type="InterPro" id="IPR013196">
    <property type="entry name" value="HTH_11"/>
</dbReference>
<dbReference type="STRING" id="112903.SAMN04490178_107117"/>
<dbReference type="OrthoDB" id="3175596at2"/>
<dbReference type="InterPro" id="IPR002178">
    <property type="entry name" value="PTS_EIIA_type-2_dom"/>
</dbReference>
<organism evidence="8 9">
    <name type="scientific">Propionispora vibrioides</name>
    <dbReference type="NCBI Taxonomy" id="112903"/>
    <lineage>
        <taxon>Bacteria</taxon>
        <taxon>Bacillati</taxon>
        <taxon>Bacillota</taxon>
        <taxon>Negativicutes</taxon>
        <taxon>Selenomonadales</taxon>
        <taxon>Sporomusaceae</taxon>
        <taxon>Propionispora</taxon>
    </lineage>
</organism>
<keyword evidence="4" id="KW-0804">Transcription</keyword>
<evidence type="ECO:0000313" key="9">
    <source>
        <dbReference type="Proteomes" id="UP000198847"/>
    </source>
</evidence>
<feature type="domain" description="PTS EIIA type-2" evidence="5">
    <location>
        <begin position="538"/>
        <end position="685"/>
    </location>
</feature>
<evidence type="ECO:0000256" key="4">
    <source>
        <dbReference type="ARBA" id="ARBA00023163"/>
    </source>
</evidence>
<dbReference type="InterPro" id="IPR011608">
    <property type="entry name" value="PRD"/>
</dbReference>